<organism evidence="3">
    <name type="scientific">Amblyomma maculatum</name>
    <name type="common">Gulf Coast tick</name>
    <dbReference type="NCBI Taxonomy" id="34609"/>
    <lineage>
        <taxon>Eukaryota</taxon>
        <taxon>Metazoa</taxon>
        <taxon>Ecdysozoa</taxon>
        <taxon>Arthropoda</taxon>
        <taxon>Chelicerata</taxon>
        <taxon>Arachnida</taxon>
        <taxon>Acari</taxon>
        <taxon>Parasitiformes</taxon>
        <taxon>Ixodida</taxon>
        <taxon>Ixodoidea</taxon>
        <taxon>Ixodidae</taxon>
        <taxon>Amblyomminae</taxon>
        <taxon>Amblyomma</taxon>
    </lineage>
</organism>
<evidence type="ECO:0000256" key="1">
    <source>
        <dbReference type="SAM" id="MobiDB-lite"/>
    </source>
</evidence>
<dbReference type="Gene3D" id="2.40.128.20">
    <property type="match status" value="1"/>
</dbReference>
<protein>
    <recommendedName>
        <fullName evidence="4">Lipocalin/cytosolic fatty-acid binding domain-containing protein</fullName>
    </recommendedName>
</protein>
<dbReference type="InterPro" id="IPR002970">
    <property type="entry name" value="Tick_his-bd"/>
</dbReference>
<accession>G3MS60</accession>
<feature type="compositionally biased region" description="Polar residues" evidence="1">
    <location>
        <begin position="155"/>
        <end position="164"/>
    </location>
</feature>
<proteinExistence type="evidence at transcript level"/>
<feature type="chain" id="PRO_5003447373" description="Lipocalin/cytosolic fatty-acid binding domain-containing protein" evidence="2">
    <location>
        <begin position="19"/>
        <end position="222"/>
    </location>
</feature>
<dbReference type="AlphaFoldDB" id="G3MS60"/>
<evidence type="ECO:0000313" key="3">
    <source>
        <dbReference type="EMBL" id="AEO36328.1"/>
    </source>
</evidence>
<keyword evidence="2" id="KW-0732">Signal</keyword>
<dbReference type="InterPro" id="IPR012674">
    <property type="entry name" value="Calycin"/>
</dbReference>
<feature type="region of interest" description="Disordered" evidence="1">
    <location>
        <begin position="148"/>
        <end position="181"/>
    </location>
</feature>
<sequence length="222" mass="24563">MSALSWLMFLAHLIKVFGAETAPSSSSEGTSGNGRDGFQILKVGVNFRLARTTFQSLKSDTFRCIITKTTQKDKTRHQVTELVRYMVSDSFTHTYSFTQTFQFSCERGGYNKMASTDNTTVPHASYLFLSADPACVVLQYLSAADGQDGQDLEETNSGNSQPQDENQKGEAQAEARDSNTDRVKQAPLDCMLWVQGIQSEPSADCEENLKLFVVVFHDIVSA</sequence>
<feature type="compositionally biased region" description="Basic and acidic residues" evidence="1">
    <location>
        <begin position="165"/>
        <end position="181"/>
    </location>
</feature>
<reference evidence="3" key="1">
    <citation type="journal article" date="2011" name="PLoS ONE">
        <title>A deep insight into the sialotranscriptome of the gulf coast tick, Amblyomma maculatum.</title>
        <authorList>
            <person name="Karim S."/>
            <person name="Singh P."/>
            <person name="Ribeiro J.M."/>
        </authorList>
    </citation>
    <scope>NUCLEOTIDE SEQUENCE</scope>
    <source>
        <tissue evidence="3">Salivary gland</tissue>
    </source>
</reference>
<dbReference type="SUPFAM" id="SSF50814">
    <property type="entry name" value="Lipocalins"/>
    <property type="match status" value="1"/>
</dbReference>
<feature type="signal peptide" evidence="2">
    <location>
        <begin position="1"/>
        <end position="18"/>
    </location>
</feature>
<evidence type="ECO:0000256" key="2">
    <source>
        <dbReference type="SAM" id="SignalP"/>
    </source>
</evidence>
<evidence type="ECO:0008006" key="4">
    <source>
        <dbReference type="Google" id="ProtNLM"/>
    </source>
</evidence>
<dbReference type="GO" id="GO:0030682">
    <property type="term" value="P:symbiont-mediated perturbation of host defenses"/>
    <property type="evidence" value="ECO:0007669"/>
    <property type="project" value="InterPro"/>
</dbReference>
<dbReference type="EMBL" id="JO844711">
    <property type="protein sequence ID" value="AEO36328.1"/>
    <property type="molecule type" value="mRNA"/>
</dbReference>
<name>G3MS60_AMBMU</name>
<dbReference type="Pfam" id="PF02098">
    <property type="entry name" value="His_binding"/>
    <property type="match status" value="1"/>
</dbReference>
<dbReference type="GO" id="GO:0043176">
    <property type="term" value="F:amine binding"/>
    <property type="evidence" value="ECO:0007669"/>
    <property type="project" value="InterPro"/>
</dbReference>